<protein>
    <submittedName>
        <fullName evidence="3">DUF2523 domain-containing protein</fullName>
    </submittedName>
    <submittedName>
        <fullName evidence="2">Uncharacterized protein DUF2523</fullName>
    </submittedName>
</protein>
<dbReference type="AlphaFoldDB" id="A0AAE9KH11"/>
<gene>
    <name evidence="2" type="ORF">EV680_10365</name>
    <name evidence="3" type="ORF">LVJ78_00145</name>
</gene>
<evidence type="ECO:0000256" key="1">
    <source>
        <dbReference type="SAM" id="Phobius"/>
    </source>
</evidence>
<dbReference type="EMBL" id="SLXE01000003">
    <property type="protein sequence ID" value="TCP09324.1"/>
    <property type="molecule type" value="Genomic_DNA"/>
</dbReference>
<dbReference type="EMBL" id="CP091507">
    <property type="protein sequence ID" value="UOO79484.1"/>
    <property type="molecule type" value="Genomic_DNA"/>
</dbReference>
<keyword evidence="1" id="KW-0472">Membrane</keyword>
<keyword evidence="1" id="KW-0812">Transmembrane</keyword>
<keyword evidence="1" id="KW-1133">Transmembrane helix</keyword>
<accession>A0AAE9KH11</accession>
<name>A0AAE9KH11_9NEIS</name>
<feature type="transmembrane region" description="Helical" evidence="1">
    <location>
        <begin position="16"/>
        <end position="36"/>
    </location>
</feature>
<evidence type="ECO:0000313" key="5">
    <source>
        <dbReference type="Proteomes" id="UP000829756"/>
    </source>
</evidence>
<keyword evidence="4" id="KW-1185">Reference proteome</keyword>
<reference evidence="3" key="3">
    <citation type="journal article" date="2022" name="Res Sq">
        <title>Evolution of multicellular longitudinally dividing oral cavity symbionts (Neisseriaceae).</title>
        <authorList>
            <person name="Nyongesa S."/>
            <person name="Weber P."/>
            <person name="Bernet E."/>
            <person name="Pullido F."/>
            <person name="Nieckarz M."/>
            <person name="Delaby M."/>
            <person name="Nieves C."/>
            <person name="Viehboeck T."/>
            <person name="Krause N."/>
            <person name="Rivera-Millot A."/>
            <person name="Nakamura A."/>
            <person name="Vischer N."/>
            <person name="VanNieuwenhze M."/>
            <person name="Brun Y."/>
            <person name="Cava F."/>
            <person name="Bulgheresi S."/>
            <person name="Veyrier F."/>
        </authorList>
    </citation>
    <scope>NUCLEOTIDE SEQUENCE</scope>
    <source>
        <strain evidence="3">1258/02</strain>
    </source>
</reference>
<organism evidence="3 5">
    <name type="scientific">Uruburuella suis</name>
    <dbReference type="NCBI Taxonomy" id="252130"/>
    <lineage>
        <taxon>Bacteria</taxon>
        <taxon>Pseudomonadati</taxon>
        <taxon>Pseudomonadota</taxon>
        <taxon>Betaproteobacteria</taxon>
        <taxon>Neisseriales</taxon>
        <taxon>Neisseriaceae</taxon>
        <taxon>Uruburuella</taxon>
    </lineage>
</organism>
<reference evidence="2 4" key="1">
    <citation type="submission" date="2019-03" db="EMBL/GenBank/DDBJ databases">
        <title>Genomic Encyclopedia of Type Strains, Phase IV (KMG-IV): sequencing the most valuable type-strain genomes for metagenomic binning, comparative biology and taxonomic classification.</title>
        <authorList>
            <person name="Goeker M."/>
        </authorList>
    </citation>
    <scope>NUCLEOTIDE SEQUENCE [LARGE SCALE GENOMIC DNA]</scope>
    <source>
        <strain evidence="2 4">DSM 17474</strain>
    </source>
</reference>
<dbReference type="InterPro" id="IPR019670">
    <property type="entry name" value="DUF2523"/>
</dbReference>
<reference evidence="3" key="2">
    <citation type="submission" date="2021-12" db="EMBL/GenBank/DDBJ databases">
        <authorList>
            <person name="Veyrier F.J."/>
        </authorList>
    </citation>
    <scope>NUCLEOTIDE SEQUENCE</scope>
    <source>
        <strain evidence="3">1258/02</strain>
    </source>
</reference>
<proteinExistence type="predicted"/>
<evidence type="ECO:0000313" key="2">
    <source>
        <dbReference type="EMBL" id="TCP09324.1"/>
    </source>
</evidence>
<dbReference type="Pfam" id="PF10734">
    <property type="entry name" value="DUF2523"/>
    <property type="match status" value="1"/>
</dbReference>
<sequence>MPVALIPFIALTLKYLVVRLLIAFGVAAVTYAGYSVAMTTFKDYIVQNMQSMPVDILNLLLISGFGQGLGYIFGAFAFKVAMTTINKITMLVPAGGKS</sequence>
<dbReference type="Proteomes" id="UP000294721">
    <property type="component" value="Unassembled WGS sequence"/>
</dbReference>
<evidence type="ECO:0000313" key="4">
    <source>
        <dbReference type="Proteomes" id="UP000294721"/>
    </source>
</evidence>
<dbReference type="KEGG" id="usu:LVJ78_00145"/>
<evidence type="ECO:0000313" key="3">
    <source>
        <dbReference type="EMBL" id="UOO79484.1"/>
    </source>
</evidence>
<dbReference type="RefSeq" id="WP_132952668.1">
    <property type="nucleotide sequence ID" value="NZ_CALJUB010000069.1"/>
</dbReference>
<feature type="transmembrane region" description="Helical" evidence="1">
    <location>
        <begin position="56"/>
        <end position="78"/>
    </location>
</feature>
<dbReference type="Proteomes" id="UP000829756">
    <property type="component" value="Chromosome"/>
</dbReference>